<name>A0A7J6ULI7_PEROL</name>
<dbReference type="PANTHER" id="PTHR11010">
    <property type="entry name" value="PROTEASE S28 PRO-X CARBOXYPEPTIDASE-RELATED"/>
    <property type="match status" value="1"/>
</dbReference>
<dbReference type="InterPro" id="IPR008758">
    <property type="entry name" value="Peptidase_S28"/>
</dbReference>
<comment type="similarity">
    <text evidence="1">Belongs to the peptidase S28 family.</text>
</comment>
<evidence type="ECO:0000256" key="1">
    <source>
        <dbReference type="ARBA" id="ARBA00011079"/>
    </source>
</evidence>
<proteinExistence type="inferred from homology"/>
<dbReference type="InterPro" id="IPR029058">
    <property type="entry name" value="AB_hydrolase_fold"/>
</dbReference>
<dbReference type="SUPFAM" id="SSF53474">
    <property type="entry name" value="alpha/beta-Hydrolases"/>
    <property type="match status" value="1"/>
</dbReference>
<keyword evidence="2 6" id="KW-0645">Protease</keyword>
<gene>
    <name evidence="6" type="primary">PRSS16_3</name>
    <name evidence="6" type="ORF">FOZ63_024438</name>
</gene>
<evidence type="ECO:0000256" key="3">
    <source>
        <dbReference type="ARBA" id="ARBA00022729"/>
    </source>
</evidence>
<protein>
    <submittedName>
        <fullName evidence="6">Thymus-specific serine protease</fullName>
    </submittedName>
</protein>
<dbReference type="InterPro" id="IPR042269">
    <property type="entry name" value="Ser_carbopepase_S28_SKS"/>
</dbReference>
<dbReference type="EMBL" id="JABANO010002113">
    <property type="protein sequence ID" value="KAF4757888.1"/>
    <property type="molecule type" value="Genomic_DNA"/>
</dbReference>
<evidence type="ECO:0000313" key="7">
    <source>
        <dbReference type="Proteomes" id="UP000553632"/>
    </source>
</evidence>
<dbReference type="AlphaFoldDB" id="A0A7J6ULI7"/>
<dbReference type="Gene3D" id="3.40.50.1820">
    <property type="entry name" value="alpha/beta hydrolase"/>
    <property type="match status" value="1"/>
</dbReference>
<evidence type="ECO:0000256" key="5">
    <source>
        <dbReference type="ARBA" id="ARBA00023180"/>
    </source>
</evidence>
<dbReference type="GO" id="GO:0006508">
    <property type="term" value="P:proteolysis"/>
    <property type="evidence" value="ECO:0007669"/>
    <property type="project" value="UniProtKB-KW"/>
</dbReference>
<dbReference type="Gene3D" id="1.20.120.980">
    <property type="entry name" value="Serine carboxypeptidase S28, SKS domain"/>
    <property type="match status" value="1"/>
</dbReference>
<reference evidence="6 7" key="1">
    <citation type="submission" date="2020-04" db="EMBL/GenBank/DDBJ databases">
        <title>Perkinsus olseni comparative genomics.</title>
        <authorList>
            <person name="Bogema D.R."/>
        </authorList>
    </citation>
    <scope>NUCLEOTIDE SEQUENCE [LARGE SCALE GENOMIC DNA]</scope>
    <source>
        <strain evidence="6 7">ATCC PRA-207</strain>
    </source>
</reference>
<evidence type="ECO:0000313" key="6">
    <source>
        <dbReference type="EMBL" id="KAF4757888.1"/>
    </source>
</evidence>
<evidence type="ECO:0000256" key="4">
    <source>
        <dbReference type="ARBA" id="ARBA00022801"/>
    </source>
</evidence>
<dbReference type="PANTHER" id="PTHR11010:SF38">
    <property type="entry name" value="LYSOSOMAL PRO-X CARBOXYPEPTIDASE"/>
    <property type="match status" value="1"/>
</dbReference>
<dbReference type="GO" id="GO:0070008">
    <property type="term" value="F:serine-type exopeptidase activity"/>
    <property type="evidence" value="ECO:0007669"/>
    <property type="project" value="InterPro"/>
</dbReference>
<organism evidence="6 7">
    <name type="scientific">Perkinsus olseni</name>
    <name type="common">Perkinsus atlanticus</name>
    <dbReference type="NCBI Taxonomy" id="32597"/>
    <lineage>
        <taxon>Eukaryota</taxon>
        <taxon>Sar</taxon>
        <taxon>Alveolata</taxon>
        <taxon>Perkinsozoa</taxon>
        <taxon>Perkinsea</taxon>
        <taxon>Perkinsida</taxon>
        <taxon>Perkinsidae</taxon>
        <taxon>Perkinsus</taxon>
    </lineage>
</organism>
<dbReference type="OMA" id="VENFCAF"/>
<accession>A0A7J6ULI7</accession>
<dbReference type="Pfam" id="PF05577">
    <property type="entry name" value="Peptidase_S28"/>
    <property type="match status" value="1"/>
</dbReference>
<sequence>MYSPVKVLASSATWLAYTMATEPTGLPQTDGAVNKPVWKRERFCQQYVDHSLGPRSKRFCQNYYYTEHFVSKTGWGPSRIFVGTSNMESADPEDVEAEMMYCASALDAIPVFVETRFSGSSLPVKDNSTSANLKELYTYSQMIGDIDRLVHHLRFFSGVIADGTKEFAKIALFGHDHTGRIAAWGAMAHRHTFNAAVSSSTPVKSVIENKDYNDLVAAAFENEMLGGSKECLEAGTRAHDVVGKRIRSRTGRAELKQVFGLRKTHLKDFEDWWLWSSKGLLGFNMEENDPGCTSPYCNVAKICSKMTAVGARIKTQSLKSQSPHWLTALATIRKARLSNDGTRDITRREIIQKARDPTNNDPEKLHWFLKCYQYPTFETCDHDSNCPWVRFDKSSKFFFSMCRDAFGITEEEVREASTSINRNHGGKGMNDAKKIISVNGEVDPWSSLTVAKSRPRSPVITIPGASHATWSSPKNERQYSDFKEYYAEVYVALSDFMSY</sequence>
<dbReference type="Proteomes" id="UP000553632">
    <property type="component" value="Unassembled WGS sequence"/>
</dbReference>
<comment type="caution">
    <text evidence="6">The sequence shown here is derived from an EMBL/GenBank/DDBJ whole genome shotgun (WGS) entry which is preliminary data.</text>
</comment>
<keyword evidence="5" id="KW-0325">Glycoprotein</keyword>
<dbReference type="GO" id="GO:0008239">
    <property type="term" value="F:dipeptidyl-peptidase activity"/>
    <property type="evidence" value="ECO:0007669"/>
    <property type="project" value="TreeGrafter"/>
</dbReference>
<keyword evidence="7" id="KW-1185">Reference proteome</keyword>
<evidence type="ECO:0000256" key="2">
    <source>
        <dbReference type="ARBA" id="ARBA00022670"/>
    </source>
</evidence>
<keyword evidence="4" id="KW-0378">Hydrolase</keyword>
<keyword evidence="3" id="KW-0732">Signal</keyword>